<evidence type="ECO:0000313" key="2">
    <source>
        <dbReference type="EMBL" id="EPS65258.1"/>
    </source>
</evidence>
<sequence>MGSRKSEESTTARRAAVKKTGAGETERTPYMMNESDVVDSSVHSNFDKRDYDTAMKLIEISRFNIDDDQVKKIGGDAQAQDYRLLEKKGSCRNSISRRNSKTSKPP</sequence>
<dbReference type="AlphaFoldDB" id="S8DQ70"/>
<protein>
    <submittedName>
        <fullName evidence="2">Uncharacterized protein</fullName>
    </submittedName>
</protein>
<dbReference type="Proteomes" id="UP000015453">
    <property type="component" value="Unassembled WGS sequence"/>
</dbReference>
<keyword evidence="3" id="KW-1185">Reference proteome</keyword>
<name>S8DQ70_9LAMI</name>
<proteinExistence type="predicted"/>
<feature type="compositionally biased region" description="Basic and acidic residues" evidence="1">
    <location>
        <begin position="1"/>
        <end position="11"/>
    </location>
</feature>
<evidence type="ECO:0000313" key="3">
    <source>
        <dbReference type="Proteomes" id="UP000015453"/>
    </source>
</evidence>
<feature type="region of interest" description="Disordered" evidence="1">
    <location>
        <begin position="1"/>
        <end position="34"/>
    </location>
</feature>
<gene>
    <name evidence="2" type="ORF">M569_09522</name>
</gene>
<dbReference type="EMBL" id="AUSU01004340">
    <property type="protein sequence ID" value="EPS65258.1"/>
    <property type="molecule type" value="Genomic_DNA"/>
</dbReference>
<comment type="caution">
    <text evidence="2">The sequence shown here is derived from an EMBL/GenBank/DDBJ whole genome shotgun (WGS) entry which is preliminary data.</text>
</comment>
<reference evidence="2 3" key="1">
    <citation type="journal article" date="2013" name="BMC Genomics">
        <title>The miniature genome of a carnivorous plant Genlisea aurea contains a low number of genes and short non-coding sequences.</title>
        <authorList>
            <person name="Leushkin E.V."/>
            <person name="Sutormin R.A."/>
            <person name="Nabieva E.R."/>
            <person name="Penin A.A."/>
            <person name="Kondrashov A.S."/>
            <person name="Logacheva M.D."/>
        </authorList>
    </citation>
    <scope>NUCLEOTIDE SEQUENCE [LARGE SCALE GENOMIC DNA]</scope>
</reference>
<accession>S8DQ70</accession>
<organism evidence="2 3">
    <name type="scientific">Genlisea aurea</name>
    <dbReference type="NCBI Taxonomy" id="192259"/>
    <lineage>
        <taxon>Eukaryota</taxon>
        <taxon>Viridiplantae</taxon>
        <taxon>Streptophyta</taxon>
        <taxon>Embryophyta</taxon>
        <taxon>Tracheophyta</taxon>
        <taxon>Spermatophyta</taxon>
        <taxon>Magnoliopsida</taxon>
        <taxon>eudicotyledons</taxon>
        <taxon>Gunneridae</taxon>
        <taxon>Pentapetalae</taxon>
        <taxon>asterids</taxon>
        <taxon>lamiids</taxon>
        <taxon>Lamiales</taxon>
        <taxon>Lentibulariaceae</taxon>
        <taxon>Genlisea</taxon>
    </lineage>
</organism>
<evidence type="ECO:0000256" key="1">
    <source>
        <dbReference type="SAM" id="MobiDB-lite"/>
    </source>
</evidence>